<feature type="region of interest" description="Disordered" evidence="16">
    <location>
        <begin position="102"/>
        <end position="142"/>
    </location>
</feature>
<dbReference type="PROSITE" id="PS00108">
    <property type="entry name" value="PROTEIN_KINASE_ST"/>
    <property type="match status" value="1"/>
</dbReference>
<dbReference type="PANTHER" id="PTHR47984">
    <property type="entry name" value="OS01G0323000 PROTEIN"/>
    <property type="match status" value="1"/>
</dbReference>
<dbReference type="Pfam" id="PF00069">
    <property type="entry name" value="Pkinase"/>
    <property type="match status" value="1"/>
</dbReference>
<feature type="binding site" evidence="14">
    <location>
        <position position="211"/>
    </location>
    <ligand>
        <name>ATP</name>
        <dbReference type="ChEBI" id="CHEBI:30616"/>
    </ligand>
</feature>
<gene>
    <name evidence="19" type="ORF">M569_01940</name>
</gene>
<evidence type="ECO:0000256" key="4">
    <source>
        <dbReference type="ARBA" id="ARBA00022553"/>
    </source>
</evidence>
<comment type="subcellular location">
    <subcellularLocation>
        <location evidence="1">Membrane</location>
        <topology evidence="1">Single-pass membrane protein</topology>
    </subcellularLocation>
</comment>
<comment type="similarity">
    <text evidence="15">Belongs to the protein kinase superfamily.</text>
</comment>
<keyword evidence="11 17" id="KW-0472">Membrane</keyword>
<evidence type="ECO:0000256" key="12">
    <source>
        <dbReference type="ARBA" id="ARBA00047899"/>
    </source>
</evidence>
<evidence type="ECO:0000256" key="17">
    <source>
        <dbReference type="SAM" id="Phobius"/>
    </source>
</evidence>
<evidence type="ECO:0000256" key="5">
    <source>
        <dbReference type="ARBA" id="ARBA00022679"/>
    </source>
</evidence>
<proteinExistence type="inferred from homology"/>
<dbReference type="EC" id="2.7.11.1" evidence="2"/>
<evidence type="ECO:0000256" key="2">
    <source>
        <dbReference type="ARBA" id="ARBA00012513"/>
    </source>
</evidence>
<keyword evidence="8" id="KW-0418">Kinase</keyword>
<reference evidence="19 20" key="1">
    <citation type="journal article" date="2013" name="BMC Genomics">
        <title>The miniature genome of a carnivorous plant Genlisea aurea contains a low number of genes and short non-coding sequences.</title>
        <authorList>
            <person name="Leushkin E.V."/>
            <person name="Sutormin R.A."/>
            <person name="Nabieva E.R."/>
            <person name="Penin A.A."/>
            <person name="Kondrashov A.S."/>
            <person name="Logacheva M.D."/>
        </authorList>
    </citation>
    <scope>NUCLEOTIDE SEQUENCE [LARGE SCALE GENOMIC DNA]</scope>
</reference>
<evidence type="ECO:0000256" key="6">
    <source>
        <dbReference type="ARBA" id="ARBA00022692"/>
    </source>
</evidence>
<dbReference type="InterPro" id="IPR052232">
    <property type="entry name" value="RLK_Ser/Thr-Kinase"/>
</dbReference>
<dbReference type="PROSITE" id="PS50011">
    <property type="entry name" value="PROTEIN_KINASE_DOM"/>
    <property type="match status" value="1"/>
</dbReference>
<evidence type="ECO:0000313" key="19">
    <source>
        <dbReference type="EMBL" id="EPS72812.1"/>
    </source>
</evidence>
<name>S8EJM8_9LAMI</name>
<evidence type="ECO:0000256" key="1">
    <source>
        <dbReference type="ARBA" id="ARBA00004167"/>
    </source>
</evidence>
<feature type="compositionally biased region" description="Low complexity" evidence="16">
    <location>
        <begin position="121"/>
        <end position="142"/>
    </location>
</feature>
<evidence type="ECO:0000256" key="14">
    <source>
        <dbReference type="PROSITE-ProRule" id="PRU10141"/>
    </source>
</evidence>
<keyword evidence="3 15" id="KW-0723">Serine/threonine-protein kinase</keyword>
<evidence type="ECO:0000256" key="10">
    <source>
        <dbReference type="ARBA" id="ARBA00022989"/>
    </source>
</evidence>
<feature type="domain" description="Protein kinase" evidence="18">
    <location>
        <begin position="182"/>
        <end position="459"/>
    </location>
</feature>
<dbReference type="Proteomes" id="UP000015453">
    <property type="component" value="Unassembled WGS sequence"/>
</dbReference>
<dbReference type="FunFam" id="1.10.510.10:FF:000035">
    <property type="entry name" value="Putative receptor-like serine/threonine-protein kinase"/>
    <property type="match status" value="1"/>
</dbReference>
<dbReference type="OrthoDB" id="4062651at2759"/>
<evidence type="ECO:0000256" key="3">
    <source>
        <dbReference type="ARBA" id="ARBA00022527"/>
    </source>
</evidence>
<dbReference type="GO" id="GO:0004674">
    <property type="term" value="F:protein serine/threonine kinase activity"/>
    <property type="evidence" value="ECO:0007669"/>
    <property type="project" value="UniProtKB-KW"/>
</dbReference>
<dbReference type="InterPro" id="IPR008271">
    <property type="entry name" value="Ser/Thr_kinase_AS"/>
</dbReference>
<organism evidence="19 20">
    <name type="scientific">Genlisea aurea</name>
    <dbReference type="NCBI Taxonomy" id="192259"/>
    <lineage>
        <taxon>Eukaryota</taxon>
        <taxon>Viridiplantae</taxon>
        <taxon>Streptophyta</taxon>
        <taxon>Embryophyta</taxon>
        <taxon>Tracheophyta</taxon>
        <taxon>Spermatophyta</taxon>
        <taxon>Magnoliopsida</taxon>
        <taxon>eudicotyledons</taxon>
        <taxon>Gunneridae</taxon>
        <taxon>Pentapetalae</taxon>
        <taxon>asterids</taxon>
        <taxon>lamiids</taxon>
        <taxon>Lamiales</taxon>
        <taxon>Lentibulariaceae</taxon>
        <taxon>Genlisea</taxon>
    </lineage>
</organism>
<evidence type="ECO:0000256" key="11">
    <source>
        <dbReference type="ARBA" id="ARBA00023136"/>
    </source>
</evidence>
<dbReference type="Gene3D" id="3.30.200.20">
    <property type="entry name" value="Phosphorylase Kinase, domain 1"/>
    <property type="match status" value="1"/>
</dbReference>
<accession>S8EJM8</accession>
<dbReference type="CDD" id="cd14066">
    <property type="entry name" value="STKc_IRAK"/>
    <property type="match status" value="1"/>
</dbReference>
<evidence type="ECO:0000259" key="18">
    <source>
        <dbReference type="PROSITE" id="PS50011"/>
    </source>
</evidence>
<keyword evidence="9 14" id="KW-0067">ATP-binding</keyword>
<comment type="catalytic activity">
    <reaction evidence="13">
        <text>L-seryl-[protein] + ATP = O-phospho-L-seryl-[protein] + ADP + H(+)</text>
        <dbReference type="Rhea" id="RHEA:17989"/>
        <dbReference type="Rhea" id="RHEA-COMP:9863"/>
        <dbReference type="Rhea" id="RHEA-COMP:11604"/>
        <dbReference type="ChEBI" id="CHEBI:15378"/>
        <dbReference type="ChEBI" id="CHEBI:29999"/>
        <dbReference type="ChEBI" id="CHEBI:30616"/>
        <dbReference type="ChEBI" id="CHEBI:83421"/>
        <dbReference type="ChEBI" id="CHEBI:456216"/>
        <dbReference type="EC" id="2.7.11.1"/>
    </reaction>
</comment>
<keyword evidence="6 17" id="KW-0812">Transmembrane</keyword>
<protein>
    <recommendedName>
        <fullName evidence="2">non-specific serine/threonine protein kinase</fullName>
        <ecNumber evidence="2">2.7.11.1</ecNumber>
    </recommendedName>
</protein>
<dbReference type="InterPro" id="IPR017441">
    <property type="entry name" value="Protein_kinase_ATP_BS"/>
</dbReference>
<evidence type="ECO:0000256" key="7">
    <source>
        <dbReference type="ARBA" id="ARBA00022741"/>
    </source>
</evidence>
<dbReference type="GO" id="GO:0016020">
    <property type="term" value="C:membrane"/>
    <property type="evidence" value="ECO:0007669"/>
    <property type="project" value="UniProtKB-SubCell"/>
</dbReference>
<dbReference type="SMART" id="SM00220">
    <property type="entry name" value="S_TKc"/>
    <property type="match status" value="1"/>
</dbReference>
<keyword evidence="4" id="KW-0597">Phosphoprotein</keyword>
<feature type="transmembrane region" description="Helical" evidence="17">
    <location>
        <begin position="20"/>
        <end position="43"/>
    </location>
</feature>
<comment type="catalytic activity">
    <reaction evidence="12">
        <text>L-threonyl-[protein] + ATP = O-phospho-L-threonyl-[protein] + ADP + H(+)</text>
        <dbReference type="Rhea" id="RHEA:46608"/>
        <dbReference type="Rhea" id="RHEA-COMP:11060"/>
        <dbReference type="Rhea" id="RHEA-COMP:11605"/>
        <dbReference type="ChEBI" id="CHEBI:15378"/>
        <dbReference type="ChEBI" id="CHEBI:30013"/>
        <dbReference type="ChEBI" id="CHEBI:30616"/>
        <dbReference type="ChEBI" id="CHEBI:61977"/>
        <dbReference type="ChEBI" id="CHEBI:456216"/>
        <dbReference type="EC" id="2.7.11.1"/>
    </reaction>
</comment>
<evidence type="ECO:0000256" key="16">
    <source>
        <dbReference type="SAM" id="MobiDB-lite"/>
    </source>
</evidence>
<keyword evidence="5" id="KW-0808">Transferase</keyword>
<dbReference type="GO" id="GO:0005524">
    <property type="term" value="F:ATP binding"/>
    <property type="evidence" value="ECO:0007669"/>
    <property type="project" value="UniProtKB-UniRule"/>
</dbReference>
<evidence type="ECO:0000313" key="20">
    <source>
        <dbReference type="Proteomes" id="UP000015453"/>
    </source>
</evidence>
<dbReference type="AlphaFoldDB" id="S8EJM8"/>
<dbReference type="EMBL" id="AUSU01000678">
    <property type="protein sequence ID" value="EPS72812.1"/>
    <property type="molecule type" value="Genomic_DNA"/>
</dbReference>
<evidence type="ECO:0000256" key="9">
    <source>
        <dbReference type="ARBA" id="ARBA00022840"/>
    </source>
</evidence>
<evidence type="ECO:0000256" key="13">
    <source>
        <dbReference type="ARBA" id="ARBA00048679"/>
    </source>
</evidence>
<dbReference type="PROSITE" id="PS00107">
    <property type="entry name" value="PROTEIN_KINASE_ATP"/>
    <property type="match status" value="1"/>
</dbReference>
<evidence type="ECO:0000256" key="8">
    <source>
        <dbReference type="ARBA" id="ARBA00022777"/>
    </source>
</evidence>
<keyword evidence="20" id="KW-1185">Reference proteome</keyword>
<dbReference type="InterPro" id="IPR000719">
    <property type="entry name" value="Prot_kinase_dom"/>
</dbReference>
<dbReference type="Gene3D" id="1.10.510.10">
    <property type="entry name" value="Transferase(Phosphotransferase) domain 1"/>
    <property type="match status" value="1"/>
</dbReference>
<keyword evidence="10 17" id="KW-1133">Transmembrane helix</keyword>
<feature type="region of interest" description="Disordered" evidence="16">
    <location>
        <begin position="460"/>
        <end position="500"/>
    </location>
</feature>
<dbReference type="SUPFAM" id="SSF56112">
    <property type="entry name" value="Protein kinase-like (PK-like)"/>
    <property type="match status" value="1"/>
</dbReference>
<dbReference type="InterPro" id="IPR011009">
    <property type="entry name" value="Kinase-like_dom_sf"/>
</dbReference>
<evidence type="ECO:0000256" key="15">
    <source>
        <dbReference type="RuleBase" id="RU000304"/>
    </source>
</evidence>
<comment type="caution">
    <text evidence="19">The sequence shown here is derived from an EMBL/GenBank/DDBJ whole genome shotgun (WGS) entry which is preliminary data.</text>
</comment>
<dbReference type="FunFam" id="3.30.200.20:FF:000083">
    <property type="entry name" value="Putative receptor-like protein kinase"/>
    <property type="match status" value="1"/>
</dbReference>
<dbReference type="PANTHER" id="PTHR47984:SF4">
    <property type="entry name" value="OS01G0631700 PROTEIN"/>
    <property type="match status" value="1"/>
</dbReference>
<sequence length="500" mass="55692">MGGSLSTELSKKYDGVKLWVLIGISVAAFIVLILGILSVWIMFLRRRSRKSSPDNSNCRIPVVSKEIRVDKVGNGSAAPPENAIKPSSEKLIALLGRSKSSDVEDVSQSSSTFHHDSRAYSSQSGEESSTTGNARKQAAAQQQQQQYGLAMASPLIGLPEVSHLGWGHWFTLRDLEIATDRFSPRHVIGEGGYGVVYHGRLVNGTDVAVKKLLNNLGQAEKEFRGEVEAIGHVRHKNLVRLLGYCIEGVHRMLVYEYVNNGNLEQWLHGALRQHGTLIWEARMKILLGTAKALAYLHEAIEPKVVHRDIKSSNILIDHEFNAKVSDFGLAKLLGSHETHITTRVMGTFGYVAPEYANTGLLNERSDIYSFGVLVLEAVTGRDPVDYGRPTNEVNLVEWLKMMVGNRRAEEVVDPNLGVKPSTRALKRALLVALRCVDPDSEKRPRMSQVVRMMETDEFPYREDRRSRRSRPASLDTDSMKEIVGSVETEQSPQYGMIHSK</sequence>
<keyword evidence="7 14" id="KW-0547">Nucleotide-binding</keyword>